<evidence type="ECO:0000313" key="3">
    <source>
        <dbReference type="Proteomes" id="UP000478052"/>
    </source>
</evidence>
<feature type="compositionally biased region" description="Polar residues" evidence="1">
    <location>
        <begin position="14"/>
        <end position="43"/>
    </location>
</feature>
<feature type="compositionally biased region" description="Low complexity" evidence="1">
    <location>
        <begin position="112"/>
        <end position="122"/>
    </location>
</feature>
<name>A0A6G0YLG8_APHCR</name>
<sequence length="217" mass="24961">MNRRIMSDSFISFDDTQNDSNTMDQNDENNANDTITDTSQQINETHDSDQNVSNNPNDLPNTNPQSSEVNNLQRRTSLHPLEEVELNRRVKRKRTPSGHITQSLSIDENFNEENQSQQSLQQPTSDNKNTRDVRMSSLFEGYSSVTSNDSRYLDSRRTNEKLKDLIVFMNTEPSIMFYSNVFLMVSREHSERSEECIDFTIITSRNNAPISNYGGGF</sequence>
<feature type="compositionally biased region" description="Polar residues" evidence="1">
    <location>
        <begin position="50"/>
        <end position="75"/>
    </location>
</feature>
<organism evidence="2 3">
    <name type="scientific">Aphis craccivora</name>
    <name type="common">Cowpea aphid</name>
    <dbReference type="NCBI Taxonomy" id="307492"/>
    <lineage>
        <taxon>Eukaryota</taxon>
        <taxon>Metazoa</taxon>
        <taxon>Ecdysozoa</taxon>
        <taxon>Arthropoda</taxon>
        <taxon>Hexapoda</taxon>
        <taxon>Insecta</taxon>
        <taxon>Pterygota</taxon>
        <taxon>Neoptera</taxon>
        <taxon>Paraneoptera</taxon>
        <taxon>Hemiptera</taxon>
        <taxon>Sternorrhyncha</taxon>
        <taxon>Aphidomorpha</taxon>
        <taxon>Aphidoidea</taxon>
        <taxon>Aphididae</taxon>
        <taxon>Aphidini</taxon>
        <taxon>Aphis</taxon>
        <taxon>Aphis</taxon>
    </lineage>
</organism>
<dbReference type="Proteomes" id="UP000478052">
    <property type="component" value="Unassembled WGS sequence"/>
</dbReference>
<gene>
    <name evidence="2" type="ORF">FWK35_00009116</name>
</gene>
<reference evidence="2 3" key="1">
    <citation type="submission" date="2019-08" db="EMBL/GenBank/DDBJ databases">
        <title>Whole genome of Aphis craccivora.</title>
        <authorList>
            <person name="Voronova N.V."/>
            <person name="Shulinski R.S."/>
            <person name="Bandarenka Y.V."/>
            <person name="Zhorov D.G."/>
            <person name="Warner D."/>
        </authorList>
    </citation>
    <scope>NUCLEOTIDE SEQUENCE [LARGE SCALE GENOMIC DNA]</scope>
    <source>
        <strain evidence="2">180601</strain>
        <tissue evidence="2">Whole Body</tissue>
    </source>
</reference>
<protein>
    <submittedName>
        <fullName evidence="2">Uncharacterized protein</fullName>
    </submittedName>
</protein>
<dbReference type="OrthoDB" id="6624145at2759"/>
<evidence type="ECO:0000256" key="1">
    <source>
        <dbReference type="SAM" id="MobiDB-lite"/>
    </source>
</evidence>
<keyword evidence="3" id="KW-1185">Reference proteome</keyword>
<dbReference type="EMBL" id="VUJU01003344">
    <property type="protein sequence ID" value="KAF0758256.1"/>
    <property type="molecule type" value="Genomic_DNA"/>
</dbReference>
<comment type="caution">
    <text evidence="2">The sequence shown here is derived from an EMBL/GenBank/DDBJ whole genome shotgun (WGS) entry which is preliminary data.</text>
</comment>
<proteinExistence type="predicted"/>
<feature type="region of interest" description="Disordered" evidence="1">
    <location>
        <begin position="1"/>
        <end position="130"/>
    </location>
</feature>
<dbReference type="AlphaFoldDB" id="A0A6G0YLG8"/>
<evidence type="ECO:0000313" key="2">
    <source>
        <dbReference type="EMBL" id="KAF0758256.1"/>
    </source>
</evidence>
<accession>A0A6G0YLG8</accession>